<proteinExistence type="predicted"/>
<sequence>MNLIGKEVAHKIFGIGKIVAQAHEHFNVKFVNEEKRFQYPLAFEGFLVLLDDDLNQELLKEIAFIKDEIKKVAEETVKNNQNTKMSDTKKTGSYKKEHKQSKEMISIHKNCFNYLINYQKEHKDFYFIPRKVNNQNRLEEGYYFIGNEHYLMITFWYGGDGVEKIHNINFGITESEECYIEISSRDDENKAKYLRDVVRILEEKQHYKFDEIKENKWRLDYAKGLSYLEVLESFILIEKSIIDEYIKLNSGIGIEAANKEMDSKYVKRILDMQMHKDL</sequence>
<evidence type="ECO:0000313" key="2">
    <source>
        <dbReference type="Proteomes" id="UP000580568"/>
    </source>
</evidence>
<reference evidence="1 2" key="1">
    <citation type="submission" date="2020-07" db="EMBL/GenBank/DDBJ databases">
        <title>A new beta-1,3-glucan-decomposing anaerobic bacterium isolated from anoxic soil subjected to biological soil disinfestation.</title>
        <authorList>
            <person name="Ueki A."/>
            <person name="Tonouchi A."/>
        </authorList>
    </citation>
    <scope>NUCLEOTIDE SEQUENCE [LARGE SCALE GENOMIC DNA]</scope>
    <source>
        <strain evidence="1 2">TW1</strain>
    </source>
</reference>
<dbReference type="Proteomes" id="UP000580568">
    <property type="component" value="Unassembled WGS sequence"/>
</dbReference>
<keyword evidence="2" id="KW-1185">Reference proteome</keyword>
<organism evidence="1 2">
    <name type="scientific">Clostridium fungisolvens</name>
    <dbReference type="NCBI Taxonomy" id="1604897"/>
    <lineage>
        <taxon>Bacteria</taxon>
        <taxon>Bacillati</taxon>
        <taxon>Bacillota</taxon>
        <taxon>Clostridia</taxon>
        <taxon>Eubacteriales</taxon>
        <taxon>Clostridiaceae</taxon>
        <taxon>Clostridium</taxon>
    </lineage>
</organism>
<dbReference type="AlphaFoldDB" id="A0A6V8SGB4"/>
<dbReference type="EMBL" id="BLZR01000001">
    <property type="protein sequence ID" value="GFP75515.1"/>
    <property type="molecule type" value="Genomic_DNA"/>
</dbReference>
<name>A0A6V8SGB4_9CLOT</name>
<evidence type="ECO:0000313" key="1">
    <source>
        <dbReference type="EMBL" id="GFP75515.1"/>
    </source>
</evidence>
<accession>A0A6V8SGB4</accession>
<comment type="caution">
    <text evidence="1">The sequence shown here is derived from an EMBL/GenBank/DDBJ whole genome shotgun (WGS) entry which is preliminary data.</text>
</comment>
<protein>
    <submittedName>
        <fullName evidence="1">Uncharacterized protein</fullName>
    </submittedName>
</protein>
<gene>
    <name evidence="1" type="ORF">bsdtw1_01599</name>
</gene>
<dbReference type="RefSeq" id="WP_183277014.1">
    <property type="nucleotide sequence ID" value="NZ_BLZR01000001.1"/>
</dbReference>